<keyword evidence="3" id="KW-0677">Repeat</keyword>
<evidence type="ECO:0000256" key="2">
    <source>
        <dbReference type="ARBA" id="ARBA00022723"/>
    </source>
</evidence>
<dbReference type="InterPro" id="IPR050230">
    <property type="entry name" value="CALM/Myosin/TropC-like"/>
</dbReference>
<dbReference type="PROSITE" id="PS50222">
    <property type="entry name" value="EF_HAND_2"/>
    <property type="match status" value="3"/>
</dbReference>
<dbReference type="GO" id="GO:0005509">
    <property type="term" value="F:calcium ion binding"/>
    <property type="evidence" value="ECO:0007669"/>
    <property type="project" value="InterPro"/>
</dbReference>
<proteinExistence type="predicted"/>
<organism evidence="7 8">
    <name type="scientific">Alternaria panax</name>
    <dbReference type="NCBI Taxonomy" id="48097"/>
    <lineage>
        <taxon>Eukaryota</taxon>
        <taxon>Fungi</taxon>
        <taxon>Dikarya</taxon>
        <taxon>Ascomycota</taxon>
        <taxon>Pezizomycotina</taxon>
        <taxon>Dothideomycetes</taxon>
        <taxon>Pleosporomycetidae</taxon>
        <taxon>Pleosporales</taxon>
        <taxon>Pleosporineae</taxon>
        <taxon>Pleosporaceae</taxon>
        <taxon>Alternaria</taxon>
        <taxon>Alternaria sect. Panax</taxon>
    </lineage>
</organism>
<dbReference type="GO" id="GO:0016460">
    <property type="term" value="C:myosin II complex"/>
    <property type="evidence" value="ECO:0007669"/>
    <property type="project" value="TreeGrafter"/>
</dbReference>
<feature type="compositionally biased region" description="Low complexity" evidence="5">
    <location>
        <begin position="141"/>
        <end position="154"/>
    </location>
</feature>
<feature type="domain" description="EF-hand" evidence="6">
    <location>
        <begin position="343"/>
        <end position="375"/>
    </location>
</feature>
<evidence type="ECO:0000256" key="3">
    <source>
        <dbReference type="ARBA" id="ARBA00022737"/>
    </source>
</evidence>
<dbReference type="FunFam" id="1.10.238.10:FF:000172">
    <property type="entry name" value="Cell division control protein"/>
    <property type="match status" value="1"/>
</dbReference>
<dbReference type="Pfam" id="PF00036">
    <property type="entry name" value="EF-hand_1"/>
    <property type="match status" value="1"/>
</dbReference>
<evidence type="ECO:0000256" key="5">
    <source>
        <dbReference type="SAM" id="MobiDB-lite"/>
    </source>
</evidence>
<accession>A0AAD4FFE7</accession>
<dbReference type="InterPro" id="IPR018247">
    <property type="entry name" value="EF_Hand_1_Ca_BS"/>
</dbReference>
<sequence>MSLSQVLLSALPPRFPTRRKIALELQLSFHAQTRSRPKQLRILATSKPSVTTNDDHVIATAHATVKAHAIQCQLPRAHPFHIKPRPRNSHITTSPHHHPTNPPTPQTPNLFNYHPENTLPMATSSNPLGPGPRYGLNRTAPPQQQQQPQQQQPPFGTTSAFAPNPKNAQRLEADRLERERTAREAAARLEATGAASLASLTEEQREEIGEAFNLFDLDKDGYIDYHELKVAMKALGFDLPKQEILAILQQYGTATQQAQQQQQQQQNSKQTSRQQQQQQQQYAVPGRQLLSFSAFQTLMAQRILSRDPRDEILRAFELFDEGGKGTITLQDLTRVARELGEALSHDELVAMIEEFDMDNDNAISREEFIQICMGT</sequence>
<feature type="region of interest" description="Disordered" evidence="5">
    <location>
        <begin position="77"/>
        <end position="165"/>
    </location>
</feature>
<dbReference type="PANTHER" id="PTHR23048:SF48">
    <property type="entry name" value="CENTRIN 3"/>
    <property type="match status" value="1"/>
</dbReference>
<evidence type="ECO:0000313" key="8">
    <source>
        <dbReference type="Proteomes" id="UP001199106"/>
    </source>
</evidence>
<keyword evidence="2" id="KW-0479">Metal-binding</keyword>
<dbReference type="PANTHER" id="PTHR23048">
    <property type="entry name" value="MYOSIN LIGHT CHAIN 1, 3"/>
    <property type="match status" value="1"/>
</dbReference>
<dbReference type="Proteomes" id="UP001199106">
    <property type="component" value="Unassembled WGS sequence"/>
</dbReference>
<dbReference type="InterPro" id="IPR002048">
    <property type="entry name" value="EF_hand_dom"/>
</dbReference>
<dbReference type="EMBL" id="JAANER010000005">
    <property type="protein sequence ID" value="KAG9188978.1"/>
    <property type="molecule type" value="Genomic_DNA"/>
</dbReference>
<keyword evidence="4" id="KW-0106">Calcium</keyword>
<dbReference type="SUPFAM" id="SSF47473">
    <property type="entry name" value="EF-hand"/>
    <property type="match status" value="1"/>
</dbReference>
<comment type="caution">
    <text evidence="7">The sequence shown here is derived from an EMBL/GenBank/DDBJ whole genome shotgun (WGS) entry which is preliminary data.</text>
</comment>
<feature type="domain" description="EF-hand" evidence="6">
    <location>
        <begin position="203"/>
        <end position="238"/>
    </location>
</feature>
<protein>
    <recommendedName>
        <fullName evidence="1">Calmodulin</fullName>
    </recommendedName>
</protein>
<name>A0AAD4FFE7_9PLEO</name>
<dbReference type="CDD" id="cd00051">
    <property type="entry name" value="EFh"/>
    <property type="match status" value="2"/>
</dbReference>
<dbReference type="PROSITE" id="PS00018">
    <property type="entry name" value="EF_HAND_1"/>
    <property type="match status" value="2"/>
</dbReference>
<dbReference type="SMART" id="SM00054">
    <property type="entry name" value="EFh"/>
    <property type="match status" value="3"/>
</dbReference>
<dbReference type="InterPro" id="IPR011992">
    <property type="entry name" value="EF-hand-dom_pair"/>
</dbReference>
<dbReference type="AlphaFoldDB" id="A0AAD4FFE7"/>
<gene>
    <name evidence="7" type="ORF">G6011_05846</name>
</gene>
<dbReference type="Pfam" id="PF13499">
    <property type="entry name" value="EF-hand_7"/>
    <property type="match status" value="1"/>
</dbReference>
<feature type="compositionally biased region" description="Basic residues" evidence="5">
    <location>
        <begin position="78"/>
        <end position="88"/>
    </location>
</feature>
<reference evidence="7" key="1">
    <citation type="submission" date="2021-07" db="EMBL/GenBank/DDBJ databases">
        <title>Genome Resource of American Ginseng Black Spot Pathogen Alternaria panax.</title>
        <authorList>
            <person name="Qiu C."/>
            <person name="Wang W."/>
            <person name="Liu Z."/>
        </authorList>
    </citation>
    <scope>NUCLEOTIDE SEQUENCE</scope>
    <source>
        <strain evidence="7">BNCC115425</strain>
    </source>
</reference>
<evidence type="ECO:0000256" key="4">
    <source>
        <dbReference type="ARBA" id="ARBA00022837"/>
    </source>
</evidence>
<evidence type="ECO:0000313" key="7">
    <source>
        <dbReference type="EMBL" id="KAG9188978.1"/>
    </source>
</evidence>
<evidence type="ECO:0000259" key="6">
    <source>
        <dbReference type="PROSITE" id="PS50222"/>
    </source>
</evidence>
<keyword evidence="8" id="KW-1185">Reference proteome</keyword>
<evidence type="ECO:0000256" key="1">
    <source>
        <dbReference type="ARBA" id="ARBA00020786"/>
    </source>
</evidence>
<feature type="domain" description="EF-hand" evidence="6">
    <location>
        <begin position="307"/>
        <end position="342"/>
    </location>
</feature>
<dbReference type="Gene3D" id="1.10.238.10">
    <property type="entry name" value="EF-hand"/>
    <property type="match status" value="2"/>
</dbReference>